<evidence type="ECO:0000313" key="3">
    <source>
        <dbReference type="Proteomes" id="UP000834106"/>
    </source>
</evidence>
<proteinExistence type="predicted"/>
<evidence type="ECO:0000313" key="2">
    <source>
        <dbReference type="EMBL" id="CAI9771193.1"/>
    </source>
</evidence>
<accession>A0AAD2E032</accession>
<dbReference type="Proteomes" id="UP000834106">
    <property type="component" value="Chromosome 11"/>
</dbReference>
<protein>
    <submittedName>
        <fullName evidence="2">Uncharacterized protein</fullName>
    </submittedName>
</protein>
<evidence type="ECO:0000256" key="1">
    <source>
        <dbReference type="SAM" id="MobiDB-lite"/>
    </source>
</evidence>
<reference evidence="2" key="1">
    <citation type="submission" date="2023-05" db="EMBL/GenBank/DDBJ databases">
        <authorList>
            <person name="Huff M."/>
        </authorList>
    </citation>
    <scope>NUCLEOTIDE SEQUENCE</scope>
</reference>
<organism evidence="2 3">
    <name type="scientific">Fraxinus pennsylvanica</name>
    <dbReference type="NCBI Taxonomy" id="56036"/>
    <lineage>
        <taxon>Eukaryota</taxon>
        <taxon>Viridiplantae</taxon>
        <taxon>Streptophyta</taxon>
        <taxon>Embryophyta</taxon>
        <taxon>Tracheophyta</taxon>
        <taxon>Spermatophyta</taxon>
        <taxon>Magnoliopsida</taxon>
        <taxon>eudicotyledons</taxon>
        <taxon>Gunneridae</taxon>
        <taxon>Pentapetalae</taxon>
        <taxon>asterids</taxon>
        <taxon>lamiids</taxon>
        <taxon>Lamiales</taxon>
        <taxon>Oleaceae</taxon>
        <taxon>Oleeae</taxon>
        <taxon>Fraxinus</taxon>
    </lineage>
</organism>
<feature type="region of interest" description="Disordered" evidence="1">
    <location>
        <begin position="85"/>
        <end position="106"/>
    </location>
</feature>
<dbReference type="EMBL" id="OU503046">
    <property type="protein sequence ID" value="CAI9771193.1"/>
    <property type="molecule type" value="Genomic_DNA"/>
</dbReference>
<sequence length="128" mass="13929">MKITGKTNVYSYGVVVMKVLTRKQQIDLTIPNGLHVVDWARQIKGGLEVLDPSLLSRSESEIVEMMQEIKNDREEFAKVDVLLKGSPTLGNPENKNSTGALATSSSKSAMQSLYPGSVNTSFLASSLL</sequence>
<keyword evidence="3" id="KW-1185">Reference proteome</keyword>
<feature type="compositionally biased region" description="Polar residues" evidence="1">
    <location>
        <begin position="88"/>
        <end position="106"/>
    </location>
</feature>
<name>A0AAD2E032_9LAMI</name>
<dbReference type="AlphaFoldDB" id="A0AAD2E032"/>
<gene>
    <name evidence="2" type="ORF">FPE_LOCUS18623</name>
</gene>
<dbReference type="Gene3D" id="1.10.510.10">
    <property type="entry name" value="Transferase(Phosphotransferase) domain 1"/>
    <property type="match status" value="1"/>
</dbReference>